<evidence type="ECO:0000313" key="7">
    <source>
        <dbReference type="EMBL" id="CAD2179335.1"/>
    </source>
</evidence>
<keyword evidence="2 5" id="KW-0812">Transmembrane</keyword>
<gene>
    <name evidence="7" type="ORF">MENT_LOCUS31333</name>
</gene>
<dbReference type="GO" id="GO:0005774">
    <property type="term" value="C:vacuolar membrane"/>
    <property type="evidence" value="ECO:0007669"/>
    <property type="project" value="TreeGrafter"/>
</dbReference>
<evidence type="ECO:0000256" key="1">
    <source>
        <dbReference type="ARBA" id="ARBA00004141"/>
    </source>
</evidence>
<evidence type="ECO:0000259" key="6">
    <source>
        <dbReference type="Pfam" id="PF01490"/>
    </source>
</evidence>
<feature type="transmembrane region" description="Helical" evidence="5">
    <location>
        <begin position="311"/>
        <end position="339"/>
    </location>
</feature>
<evidence type="ECO:0000256" key="4">
    <source>
        <dbReference type="ARBA" id="ARBA00023136"/>
    </source>
</evidence>
<accession>A0A6V7VWL8</accession>
<dbReference type="OrthoDB" id="1684102at2759"/>
<feature type="transmembrane region" description="Helical" evidence="5">
    <location>
        <begin position="113"/>
        <end position="134"/>
    </location>
</feature>
<organism evidence="7 8">
    <name type="scientific">Meloidogyne enterolobii</name>
    <name type="common">Root-knot nematode worm</name>
    <name type="synonym">Meloidogyne mayaguensis</name>
    <dbReference type="NCBI Taxonomy" id="390850"/>
    <lineage>
        <taxon>Eukaryota</taxon>
        <taxon>Metazoa</taxon>
        <taxon>Ecdysozoa</taxon>
        <taxon>Nematoda</taxon>
        <taxon>Chromadorea</taxon>
        <taxon>Rhabditida</taxon>
        <taxon>Tylenchina</taxon>
        <taxon>Tylenchomorpha</taxon>
        <taxon>Tylenchoidea</taxon>
        <taxon>Meloidogynidae</taxon>
        <taxon>Meloidogyninae</taxon>
        <taxon>Meloidogyne</taxon>
    </lineage>
</organism>
<evidence type="ECO:0000256" key="3">
    <source>
        <dbReference type="ARBA" id="ARBA00022989"/>
    </source>
</evidence>
<feature type="domain" description="Amino acid transporter transmembrane" evidence="6">
    <location>
        <begin position="82"/>
        <end position="524"/>
    </location>
</feature>
<feature type="transmembrane region" description="Helical" evidence="5">
    <location>
        <begin position="88"/>
        <end position="107"/>
    </location>
</feature>
<protein>
    <recommendedName>
        <fullName evidence="6">Amino acid transporter transmembrane domain-containing protein</fullName>
    </recommendedName>
</protein>
<sequence length="563" mass="63447">MSSNGSFNNNKVSPSEKNNCSIIKLNYNDNSFKSSPFPIDNIPPPLYNEFEGDNEGNKNNKKEKNTQLNIDEKGRLYRQKGLSFKITLLNFLKTLVGAGFLSLPLAFRNAGLWSGLIMTVVFAFLNCLCMMQLVKCAQYFYRQSGIPFLSYGDLARHSCSKSFSWIRPYKNFAKALVDTTILFLEFGFCSTYYLFIAITLKEFYEEFFHSSSGTPFQWLMAIYVPMVLFNFLRTLKFIAWLSTIGNFCLISSLAFLLQYVIRYPIHSIGEMPFFNTFDGLLTAAGSIIYSFEAQTLVLPMENKLKRPSQMLGPFGILSSGISLATLVYSSIGFFGYVAYGDKIKGSITQNLPQHQISFTLVKMAICISVLASFLLQMYVIVEIVWTKCRKLLFEEQIENKISQNDYEKESKEDSCQYEEKEVGDNKRWIPLLPQHFKLGTELLVRTLLVTVCFLFAAAVPNLERIIPLVGITSGMLLAFVYPTLIDLLTFLPQLRASFGWKSLKVQLFILINLALAAVGLFGMVAGLRANIIEILASTASPSLTESGLNNNTQIHANISNFTS</sequence>
<comment type="subcellular location">
    <subcellularLocation>
        <location evidence="1">Membrane</location>
        <topology evidence="1">Multi-pass membrane protein</topology>
    </subcellularLocation>
</comment>
<reference evidence="7 8" key="1">
    <citation type="submission" date="2020-08" db="EMBL/GenBank/DDBJ databases">
        <authorList>
            <person name="Koutsovoulos G."/>
            <person name="Danchin GJ E."/>
        </authorList>
    </citation>
    <scope>NUCLEOTIDE SEQUENCE [LARGE SCALE GENOMIC DNA]</scope>
</reference>
<dbReference type="EMBL" id="CAJEWN010000341">
    <property type="protein sequence ID" value="CAD2179335.1"/>
    <property type="molecule type" value="Genomic_DNA"/>
</dbReference>
<evidence type="ECO:0000256" key="5">
    <source>
        <dbReference type="SAM" id="Phobius"/>
    </source>
</evidence>
<evidence type="ECO:0000256" key="2">
    <source>
        <dbReference type="ARBA" id="ARBA00022692"/>
    </source>
</evidence>
<proteinExistence type="predicted"/>
<name>A0A6V7VWL8_MELEN</name>
<feature type="transmembrane region" description="Helical" evidence="5">
    <location>
        <begin position="359"/>
        <end position="381"/>
    </location>
</feature>
<dbReference type="Pfam" id="PF01490">
    <property type="entry name" value="Aa_trans"/>
    <property type="match status" value="1"/>
</dbReference>
<evidence type="ECO:0000313" key="8">
    <source>
        <dbReference type="Proteomes" id="UP000580250"/>
    </source>
</evidence>
<keyword evidence="4 5" id="KW-0472">Membrane</keyword>
<feature type="transmembrane region" description="Helical" evidence="5">
    <location>
        <begin position="465"/>
        <end position="484"/>
    </location>
</feature>
<comment type="caution">
    <text evidence="7">The sequence shown here is derived from an EMBL/GenBank/DDBJ whole genome shotgun (WGS) entry which is preliminary data.</text>
</comment>
<feature type="transmembrane region" description="Helical" evidence="5">
    <location>
        <begin position="239"/>
        <end position="261"/>
    </location>
</feature>
<dbReference type="AlphaFoldDB" id="A0A6V7VWL8"/>
<dbReference type="PANTHER" id="PTHR22950">
    <property type="entry name" value="AMINO ACID TRANSPORTER"/>
    <property type="match status" value="1"/>
</dbReference>
<feature type="transmembrane region" description="Helical" evidence="5">
    <location>
        <begin position="505"/>
        <end position="527"/>
    </location>
</feature>
<feature type="transmembrane region" description="Helical" evidence="5">
    <location>
        <begin position="215"/>
        <end position="232"/>
    </location>
</feature>
<dbReference type="GO" id="GO:0015179">
    <property type="term" value="F:L-amino acid transmembrane transporter activity"/>
    <property type="evidence" value="ECO:0007669"/>
    <property type="project" value="TreeGrafter"/>
</dbReference>
<feature type="transmembrane region" description="Helical" evidence="5">
    <location>
        <begin position="442"/>
        <end position="459"/>
    </location>
</feature>
<dbReference type="InterPro" id="IPR013057">
    <property type="entry name" value="AA_transpt_TM"/>
</dbReference>
<dbReference type="PANTHER" id="PTHR22950:SF349">
    <property type="entry name" value="AMINO ACID TRANSPORTER TRANSMEMBRANE DOMAIN-CONTAINING PROTEIN"/>
    <property type="match status" value="1"/>
</dbReference>
<keyword evidence="3 5" id="KW-1133">Transmembrane helix</keyword>
<dbReference type="Proteomes" id="UP000580250">
    <property type="component" value="Unassembled WGS sequence"/>
</dbReference>
<feature type="transmembrane region" description="Helical" evidence="5">
    <location>
        <begin position="175"/>
        <end position="195"/>
    </location>
</feature>